<keyword evidence="4" id="KW-0808">Transferase</keyword>
<feature type="domain" description="HECT" evidence="7">
    <location>
        <begin position="21"/>
        <end position="319"/>
    </location>
</feature>
<dbReference type="InterPro" id="IPR035983">
    <property type="entry name" value="Hect_E3_ubiquitin_ligase"/>
</dbReference>
<dbReference type="EC" id="2.3.2.26" evidence="3"/>
<comment type="catalytic activity">
    <reaction evidence="1">
        <text>S-ubiquitinyl-[E2 ubiquitin-conjugating enzyme]-L-cysteine + [acceptor protein]-L-lysine = [E2 ubiquitin-conjugating enzyme]-L-cysteine + N(6)-ubiquitinyl-[acceptor protein]-L-lysine.</text>
        <dbReference type="EC" id="2.3.2.26"/>
    </reaction>
</comment>
<name>A0ABP1QKW9_9HEXA</name>
<accession>A0ABP1QKW9</accession>
<evidence type="ECO:0000313" key="9">
    <source>
        <dbReference type="Proteomes" id="UP001642540"/>
    </source>
</evidence>
<evidence type="ECO:0000256" key="2">
    <source>
        <dbReference type="ARBA" id="ARBA00004906"/>
    </source>
</evidence>
<dbReference type="InterPro" id="IPR000569">
    <property type="entry name" value="HECT_dom"/>
</dbReference>
<comment type="caution">
    <text evidence="8">The sequence shown here is derived from an EMBL/GenBank/DDBJ whole genome shotgun (WGS) entry which is preliminary data.</text>
</comment>
<dbReference type="Gene3D" id="3.90.1750.10">
    <property type="entry name" value="Hect, E3 ligase catalytic domains"/>
    <property type="match status" value="1"/>
</dbReference>
<evidence type="ECO:0000256" key="4">
    <source>
        <dbReference type="ARBA" id="ARBA00022679"/>
    </source>
</evidence>
<dbReference type="Proteomes" id="UP001642540">
    <property type="component" value="Unassembled WGS sequence"/>
</dbReference>
<organism evidence="8 9">
    <name type="scientific">Orchesella dallaii</name>
    <dbReference type="NCBI Taxonomy" id="48710"/>
    <lineage>
        <taxon>Eukaryota</taxon>
        <taxon>Metazoa</taxon>
        <taxon>Ecdysozoa</taxon>
        <taxon>Arthropoda</taxon>
        <taxon>Hexapoda</taxon>
        <taxon>Collembola</taxon>
        <taxon>Entomobryomorpha</taxon>
        <taxon>Entomobryoidea</taxon>
        <taxon>Orchesellidae</taxon>
        <taxon>Orchesellinae</taxon>
        <taxon>Orchesella</taxon>
    </lineage>
</organism>
<evidence type="ECO:0000313" key="8">
    <source>
        <dbReference type="EMBL" id="CAL8107150.1"/>
    </source>
</evidence>
<reference evidence="8 9" key="1">
    <citation type="submission" date="2024-08" db="EMBL/GenBank/DDBJ databases">
        <authorList>
            <person name="Cucini C."/>
            <person name="Frati F."/>
        </authorList>
    </citation>
    <scope>NUCLEOTIDE SEQUENCE [LARGE SCALE GENOMIC DNA]</scope>
</reference>
<dbReference type="PANTHER" id="PTHR11254">
    <property type="entry name" value="HECT DOMAIN UBIQUITIN-PROTEIN LIGASE"/>
    <property type="match status" value="1"/>
</dbReference>
<evidence type="ECO:0000256" key="5">
    <source>
        <dbReference type="ARBA" id="ARBA00022786"/>
    </source>
</evidence>
<dbReference type="InterPro" id="IPR050409">
    <property type="entry name" value="E3_ubiq-protein_ligase"/>
</dbReference>
<evidence type="ECO:0000259" key="7">
    <source>
        <dbReference type="PROSITE" id="PS50237"/>
    </source>
</evidence>
<proteinExistence type="predicted"/>
<comment type="caution">
    <text evidence="6">Lacks conserved residue(s) required for the propagation of feature annotation.</text>
</comment>
<comment type="pathway">
    <text evidence="2">Protein modification; protein ubiquitination.</text>
</comment>
<dbReference type="Pfam" id="PF00632">
    <property type="entry name" value="HECT"/>
    <property type="match status" value="1"/>
</dbReference>
<keyword evidence="9" id="KW-1185">Reference proteome</keyword>
<evidence type="ECO:0000256" key="6">
    <source>
        <dbReference type="PROSITE-ProRule" id="PRU00104"/>
    </source>
</evidence>
<dbReference type="Gene3D" id="3.30.2410.10">
    <property type="entry name" value="Hect, E3 ligase catalytic domain"/>
    <property type="match status" value="1"/>
</dbReference>
<dbReference type="Gene3D" id="3.30.2160.10">
    <property type="entry name" value="Hect, E3 ligase catalytic domain"/>
    <property type="match status" value="1"/>
</dbReference>
<evidence type="ECO:0000256" key="1">
    <source>
        <dbReference type="ARBA" id="ARBA00000885"/>
    </source>
</evidence>
<dbReference type="EMBL" id="CAXLJM020000038">
    <property type="protein sequence ID" value="CAL8107150.1"/>
    <property type="molecule type" value="Genomic_DNA"/>
</dbReference>
<sequence length="352" mass="40280">MEDQAAWLEWSDLLLDTCFENNPLGMFHKISERSAFVHPNPNRNVRRWGIHYYELCGKILGKYLVERALSEKAASYRAKVRFSRSFLQQVIGSTPTVLTLERDMPELHESLLTALNSSDLENEMLTFCVPEYDVFGKLEKMVPVIENGECFSVTKENLELYLNAIARYHLGSKVTREIEAFRAGFSFVIPEDLLLNFDENELELLLCGWSKFDLHELKRYHIVVGEHWHPEFPRVIKWLWTSLGNMSPVDQAKFMQFCTGSSILPSGGFAQMKPQLTLSMTCLYGQLPAADPSTHRICLSDHPNYEAFNEALLNAVRTAPCCQPKPKQCEHNTDDDANQVPLSIQDDLEIQS</sequence>
<dbReference type="SUPFAM" id="SSF56204">
    <property type="entry name" value="Hect, E3 ligase catalytic domain"/>
    <property type="match status" value="1"/>
</dbReference>
<dbReference type="PANTHER" id="PTHR11254:SF340">
    <property type="entry name" value="APOPTOSIS-RESISTANT E3 UBIQUITIN PROTEIN LIGASE 1"/>
    <property type="match status" value="1"/>
</dbReference>
<dbReference type="SMART" id="SM00119">
    <property type="entry name" value="HECTc"/>
    <property type="match status" value="1"/>
</dbReference>
<keyword evidence="5 6" id="KW-0833">Ubl conjugation pathway</keyword>
<protein>
    <recommendedName>
        <fullName evidence="3">HECT-type E3 ubiquitin transferase</fullName>
        <ecNumber evidence="3">2.3.2.26</ecNumber>
    </recommendedName>
</protein>
<gene>
    <name evidence="8" type="ORF">ODALV1_LOCUS12586</name>
</gene>
<dbReference type="PROSITE" id="PS50237">
    <property type="entry name" value="HECT"/>
    <property type="match status" value="1"/>
</dbReference>
<evidence type="ECO:0000256" key="3">
    <source>
        <dbReference type="ARBA" id="ARBA00012485"/>
    </source>
</evidence>